<dbReference type="Gene3D" id="3.30.465.10">
    <property type="match status" value="1"/>
</dbReference>
<dbReference type="GO" id="GO:0016491">
    <property type="term" value="F:oxidoreductase activity"/>
    <property type="evidence" value="ECO:0007669"/>
    <property type="project" value="UniProtKB-KW"/>
</dbReference>
<dbReference type="SMART" id="SM01092">
    <property type="entry name" value="CO_deh_flav_C"/>
    <property type="match status" value="1"/>
</dbReference>
<keyword evidence="6" id="KW-1185">Reference proteome</keyword>
<evidence type="ECO:0000256" key="2">
    <source>
        <dbReference type="ARBA" id="ARBA00022827"/>
    </source>
</evidence>
<dbReference type="InterPro" id="IPR002346">
    <property type="entry name" value="Mopterin_DH_FAD-bd"/>
</dbReference>
<keyword evidence="3" id="KW-0560">Oxidoreductase</keyword>
<sequence>MKPAAFDYHRPSTVDESVSLLAEFGDDAKVIAGGQSLVPMLALRIAVFDHLVDLGRIPELRGIRREGGSTWVGAGTTQATIEHSADIAGAVPLLARATPLIAHVPIRNRGTLGGSLAHADAAAEYPAVALALDAELQAASVRGKRSIPAGRFFTGVWTTELADDEVLTGVRFPVWSGRTGFAVEEFARRKHDFAVAGATAAVELDDTDHVVRCAIGLFGLGPAPQRASAAEAGAIGNRITDVDAEEIGRQATTDLETVPSDLHGSSAYRKRVGAAVVARAWRRASEEAAHG</sequence>
<dbReference type="GO" id="GO:0071949">
    <property type="term" value="F:FAD binding"/>
    <property type="evidence" value="ECO:0007669"/>
    <property type="project" value="InterPro"/>
</dbReference>
<dbReference type="EMBL" id="JADEYC010000005">
    <property type="protein sequence ID" value="MBE9373310.1"/>
    <property type="molecule type" value="Genomic_DNA"/>
</dbReference>
<dbReference type="InterPro" id="IPR016169">
    <property type="entry name" value="FAD-bd_PCMH_sub2"/>
</dbReference>
<evidence type="ECO:0000313" key="5">
    <source>
        <dbReference type="EMBL" id="MBE9373310.1"/>
    </source>
</evidence>
<dbReference type="RefSeq" id="WP_193926767.1">
    <property type="nucleotide sequence ID" value="NZ_JADEYC010000005.1"/>
</dbReference>
<dbReference type="Gene3D" id="3.30.43.10">
    <property type="entry name" value="Uridine Diphospho-n-acetylenolpyruvylglucosamine Reductase, domain 2"/>
    <property type="match status" value="1"/>
</dbReference>
<reference evidence="5" key="1">
    <citation type="submission" date="2020-10" db="EMBL/GenBank/DDBJ databases">
        <title>Diversity and distribution of actinomycetes associated with coral in the coast of Hainan.</title>
        <authorList>
            <person name="Li F."/>
        </authorList>
    </citation>
    <scope>NUCLEOTIDE SEQUENCE</scope>
    <source>
        <strain evidence="5">HNM0983</strain>
    </source>
</reference>
<evidence type="ECO:0000259" key="4">
    <source>
        <dbReference type="PROSITE" id="PS51387"/>
    </source>
</evidence>
<feature type="domain" description="FAD-binding PCMH-type" evidence="4">
    <location>
        <begin position="1"/>
        <end position="177"/>
    </location>
</feature>
<evidence type="ECO:0000256" key="1">
    <source>
        <dbReference type="ARBA" id="ARBA00022630"/>
    </source>
</evidence>
<name>A0A929FYB2_9PSEU</name>
<dbReference type="SUPFAM" id="SSF55447">
    <property type="entry name" value="CO dehydrogenase flavoprotein C-terminal domain-like"/>
    <property type="match status" value="1"/>
</dbReference>
<dbReference type="PANTHER" id="PTHR42659:SF2">
    <property type="entry name" value="XANTHINE DEHYDROGENASE SUBUNIT C-RELATED"/>
    <property type="match status" value="1"/>
</dbReference>
<dbReference type="Proteomes" id="UP000598360">
    <property type="component" value="Unassembled WGS sequence"/>
</dbReference>
<dbReference type="InterPro" id="IPR016166">
    <property type="entry name" value="FAD-bd_PCMH"/>
</dbReference>
<dbReference type="InterPro" id="IPR016167">
    <property type="entry name" value="FAD-bd_PCMH_sub1"/>
</dbReference>
<dbReference type="InterPro" id="IPR036318">
    <property type="entry name" value="FAD-bd_PCMH-like_sf"/>
</dbReference>
<dbReference type="Pfam" id="PF00941">
    <property type="entry name" value="FAD_binding_5"/>
    <property type="match status" value="1"/>
</dbReference>
<dbReference type="AlphaFoldDB" id="A0A929FYB2"/>
<comment type="caution">
    <text evidence="5">The sequence shown here is derived from an EMBL/GenBank/DDBJ whole genome shotgun (WGS) entry which is preliminary data.</text>
</comment>
<evidence type="ECO:0000313" key="6">
    <source>
        <dbReference type="Proteomes" id="UP000598360"/>
    </source>
</evidence>
<keyword evidence="2" id="KW-0274">FAD</keyword>
<gene>
    <name evidence="5" type="ORF">IQ251_02510</name>
</gene>
<protein>
    <submittedName>
        <fullName evidence="5">Xanthine dehydrogenase family protein subunit M</fullName>
    </submittedName>
</protein>
<dbReference type="PROSITE" id="PS51387">
    <property type="entry name" value="FAD_PCMH"/>
    <property type="match status" value="1"/>
</dbReference>
<dbReference type="InterPro" id="IPR051312">
    <property type="entry name" value="Diverse_Substr_Oxidored"/>
</dbReference>
<organism evidence="5 6">
    <name type="scientific">Saccharopolyspora montiporae</name>
    <dbReference type="NCBI Taxonomy" id="2781240"/>
    <lineage>
        <taxon>Bacteria</taxon>
        <taxon>Bacillati</taxon>
        <taxon>Actinomycetota</taxon>
        <taxon>Actinomycetes</taxon>
        <taxon>Pseudonocardiales</taxon>
        <taxon>Pseudonocardiaceae</taxon>
        <taxon>Saccharopolyspora</taxon>
    </lineage>
</organism>
<dbReference type="InterPro" id="IPR036683">
    <property type="entry name" value="CO_DH_flav_C_dom_sf"/>
</dbReference>
<dbReference type="PANTHER" id="PTHR42659">
    <property type="entry name" value="XANTHINE DEHYDROGENASE SUBUNIT C-RELATED"/>
    <property type="match status" value="1"/>
</dbReference>
<dbReference type="Pfam" id="PF03450">
    <property type="entry name" value="CO_deh_flav_C"/>
    <property type="match status" value="1"/>
</dbReference>
<accession>A0A929FYB2</accession>
<keyword evidence="1" id="KW-0285">Flavoprotein</keyword>
<proteinExistence type="predicted"/>
<evidence type="ECO:0000256" key="3">
    <source>
        <dbReference type="ARBA" id="ARBA00023002"/>
    </source>
</evidence>
<dbReference type="InterPro" id="IPR005107">
    <property type="entry name" value="CO_DH_flav_C"/>
</dbReference>
<dbReference type="SUPFAM" id="SSF56176">
    <property type="entry name" value="FAD-binding/transporter-associated domain-like"/>
    <property type="match status" value="1"/>
</dbReference>
<dbReference type="Gene3D" id="3.30.390.50">
    <property type="entry name" value="CO dehydrogenase flavoprotein, C-terminal domain"/>
    <property type="match status" value="1"/>
</dbReference>